<dbReference type="PANTHER" id="PTHR16166:SF93">
    <property type="entry name" value="INTERMEMBRANE LIPID TRANSFER PROTEIN VPS13"/>
    <property type="match status" value="1"/>
</dbReference>
<dbReference type="Proteomes" id="UP001386955">
    <property type="component" value="Unassembled WGS sequence"/>
</dbReference>
<evidence type="ECO:0000256" key="1">
    <source>
        <dbReference type="ARBA" id="ARBA00006545"/>
    </source>
</evidence>
<proteinExistence type="inferred from homology"/>
<sequence length="116" mass="13046">MKHEDYEFHINFDLAELGISIIDHTPEEILYLSVQNLVLAYSTGLGTGISRFKVRMYGLQVDNQLPLTPMPILFRPLKAVSETDYILKCSITMQSNGSVDLCVSPYIGLHVSIIML</sequence>
<accession>A0AAN9SW64</accession>
<dbReference type="InterPro" id="IPR026847">
    <property type="entry name" value="VPS13"/>
</dbReference>
<evidence type="ECO:0000313" key="2">
    <source>
        <dbReference type="EMBL" id="KAK7405830.1"/>
    </source>
</evidence>
<dbReference type="GO" id="GO:0006623">
    <property type="term" value="P:protein targeting to vacuole"/>
    <property type="evidence" value="ECO:0007669"/>
    <property type="project" value="TreeGrafter"/>
</dbReference>
<dbReference type="GO" id="GO:0045053">
    <property type="term" value="P:protein retention in Golgi apparatus"/>
    <property type="evidence" value="ECO:0007669"/>
    <property type="project" value="TreeGrafter"/>
</dbReference>
<comment type="similarity">
    <text evidence="1">Belongs to the VPS13 family.</text>
</comment>
<keyword evidence="3" id="KW-1185">Reference proteome</keyword>
<evidence type="ECO:0000313" key="3">
    <source>
        <dbReference type="Proteomes" id="UP001386955"/>
    </source>
</evidence>
<dbReference type="EMBL" id="JAYMYS010000002">
    <property type="protein sequence ID" value="KAK7405830.1"/>
    <property type="molecule type" value="Genomic_DNA"/>
</dbReference>
<name>A0AAN9SW64_PSOTE</name>
<organism evidence="2 3">
    <name type="scientific">Psophocarpus tetragonolobus</name>
    <name type="common">Winged bean</name>
    <name type="synonym">Dolichos tetragonolobus</name>
    <dbReference type="NCBI Taxonomy" id="3891"/>
    <lineage>
        <taxon>Eukaryota</taxon>
        <taxon>Viridiplantae</taxon>
        <taxon>Streptophyta</taxon>
        <taxon>Embryophyta</taxon>
        <taxon>Tracheophyta</taxon>
        <taxon>Spermatophyta</taxon>
        <taxon>Magnoliopsida</taxon>
        <taxon>eudicotyledons</taxon>
        <taxon>Gunneridae</taxon>
        <taxon>Pentapetalae</taxon>
        <taxon>rosids</taxon>
        <taxon>fabids</taxon>
        <taxon>Fabales</taxon>
        <taxon>Fabaceae</taxon>
        <taxon>Papilionoideae</taxon>
        <taxon>50 kb inversion clade</taxon>
        <taxon>NPAAA clade</taxon>
        <taxon>indigoferoid/millettioid clade</taxon>
        <taxon>Phaseoleae</taxon>
        <taxon>Psophocarpus</taxon>
    </lineage>
</organism>
<comment type="caution">
    <text evidence="2">The sequence shown here is derived from an EMBL/GenBank/DDBJ whole genome shotgun (WGS) entry which is preliminary data.</text>
</comment>
<dbReference type="PANTHER" id="PTHR16166">
    <property type="entry name" value="VACUOLAR PROTEIN SORTING-ASSOCIATED PROTEIN VPS13"/>
    <property type="match status" value="1"/>
</dbReference>
<gene>
    <name evidence="2" type="ORF">VNO78_07440</name>
</gene>
<protein>
    <submittedName>
        <fullName evidence="2">Uncharacterized protein</fullName>
    </submittedName>
</protein>
<dbReference type="AlphaFoldDB" id="A0AAN9SW64"/>
<reference evidence="2 3" key="1">
    <citation type="submission" date="2024-01" db="EMBL/GenBank/DDBJ databases">
        <title>The genomes of 5 underutilized Papilionoideae crops provide insights into root nodulation and disease resistanc.</title>
        <authorList>
            <person name="Jiang F."/>
        </authorList>
    </citation>
    <scope>NUCLEOTIDE SEQUENCE [LARGE SCALE GENOMIC DNA]</scope>
    <source>
        <strain evidence="2">DUOXIRENSHENG_FW03</strain>
        <tissue evidence="2">Leaves</tissue>
    </source>
</reference>